<evidence type="ECO:0000259" key="1">
    <source>
        <dbReference type="PROSITE" id="PS51186"/>
    </source>
</evidence>
<keyword evidence="2" id="KW-0808">Transferase</keyword>
<dbReference type="CDD" id="cd04301">
    <property type="entry name" value="NAT_SF"/>
    <property type="match status" value="1"/>
</dbReference>
<protein>
    <submittedName>
        <fullName evidence="2">GNAT family N-acetyltransferase</fullName>
    </submittedName>
</protein>
<evidence type="ECO:0000313" key="2">
    <source>
        <dbReference type="EMBL" id="TQS21222.1"/>
    </source>
</evidence>
<organism evidence="2 3">
    <name type="scientific">Microbispora hainanensis</name>
    <dbReference type="NCBI Taxonomy" id="568844"/>
    <lineage>
        <taxon>Bacteria</taxon>
        <taxon>Bacillati</taxon>
        <taxon>Actinomycetota</taxon>
        <taxon>Actinomycetes</taxon>
        <taxon>Streptosporangiales</taxon>
        <taxon>Streptosporangiaceae</taxon>
        <taxon>Microbispora</taxon>
    </lineage>
</organism>
<dbReference type="Gene3D" id="3.40.630.30">
    <property type="match status" value="1"/>
</dbReference>
<dbReference type="Pfam" id="PF00583">
    <property type="entry name" value="Acetyltransf_1"/>
    <property type="match status" value="1"/>
</dbReference>
<sequence length="358" mass="39385">MTRGGTSRCTPKTSCRFLPGVWPDADPWARAAHLTRGSAVNPDNLIIRPIAGRSELDLFRRLPYVLNDELDDDLAAGRRRPEWMWMALRGDHLVARLSWWAPRAGEPPELLDILDLDDATPAPASIDAGVRLFETASAAVLPAGVRPPEHNAFVPARWRDDAGARRAVEGRIAVLERTGARPLVERLRLEWRPGTPIAPPSGRLAFRPVAGREELVALMTLVLDGTLDAHSRADLARMPAEQAAAQHCDDELAHYPSPREWWRIGTSPEGEPVGFVIPARNSYNAMIAYIGVVPAHRGKGYIDDLLAEGTRILAGQDVPRVRAATDVGNVPMAQAFLRAGYEIIGRRIDMTWSEGEPE</sequence>
<comment type="caution">
    <text evidence="2">The sequence shown here is derived from an EMBL/GenBank/DDBJ whole genome shotgun (WGS) entry which is preliminary data.</text>
</comment>
<feature type="domain" description="N-acetyltransferase" evidence="1">
    <location>
        <begin position="219"/>
        <end position="358"/>
    </location>
</feature>
<dbReference type="SUPFAM" id="SSF55729">
    <property type="entry name" value="Acyl-CoA N-acyltransferases (Nat)"/>
    <property type="match status" value="1"/>
</dbReference>
<dbReference type="InterPro" id="IPR016181">
    <property type="entry name" value="Acyl_CoA_acyltransferase"/>
</dbReference>
<dbReference type="PROSITE" id="PS51186">
    <property type="entry name" value="GNAT"/>
    <property type="match status" value="1"/>
</dbReference>
<proteinExistence type="predicted"/>
<dbReference type="InterPro" id="IPR000182">
    <property type="entry name" value="GNAT_dom"/>
</dbReference>
<name>A0A544YXG4_9ACTN</name>
<dbReference type="Proteomes" id="UP000316541">
    <property type="component" value="Unassembled WGS sequence"/>
</dbReference>
<dbReference type="AlphaFoldDB" id="A0A544YXG4"/>
<gene>
    <name evidence="2" type="ORF">FLX08_12130</name>
</gene>
<dbReference type="EMBL" id="VIRM01000012">
    <property type="protein sequence ID" value="TQS21222.1"/>
    <property type="molecule type" value="Genomic_DNA"/>
</dbReference>
<reference evidence="2 3" key="1">
    <citation type="submission" date="2019-07" db="EMBL/GenBank/DDBJ databases">
        <title>Microbispora hainanensis DSM 45428.</title>
        <authorList>
            <person name="Thawai C."/>
        </authorList>
    </citation>
    <scope>NUCLEOTIDE SEQUENCE [LARGE SCALE GENOMIC DNA]</scope>
    <source>
        <strain evidence="2 3">DSM 45428</strain>
    </source>
</reference>
<evidence type="ECO:0000313" key="3">
    <source>
        <dbReference type="Proteomes" id="UP000316541"/>
    </source>
</evidence>
<dbReference type="GO" id="GO:0016747">
    <property type="term" value="F:acyltransferase activity, transferring groups other than amino-acyl groups"/>
    <property type="evidence" value="ECO:0007669"/>
    <property type="project" value="InterPro"/>
</dbReference>
<accession>A0A544YXG4</accession>